<dbReference type="Proteomes" id="UP000250831">
    <property type="component" value="Unassembled WGS sequence"/>
</dbReference>
<dbReference type="AlphaFoldDB" id="A0A363NVW8"/>
<organism evidence="1 2">
    <name type="scientific">Sphingobacterium athyrii</name>
    <dbReference type="NCBI Taxonomy" id="2152717"/>
    <lineage>
        <taxon>Bacteria</taxon>
        <taxon>Pseudomonadati</taxon>
        <taxon>Bacteroidota</taxon>
        <taxon>Sphingobacteriia</taxon>
        <taxon>Sphingobacteriales</taxon>
        <taxon>Sphingobacteriaceae</taxon>
        <taxon>Sphingobacterium</taxon>
    </lineage>
</organism>
<accession>A0A363NVW8</accession>
<evidence type="ECO:0000313" key="1">
    <source>
        <dbReference type="EMBL" id="PUV24956.1"/>
    </source>
</evidence>
<name>A0A363NVW8_9SPHI</name>
<dbReference type="RefSeq" id="WP_108633288.1">
    <property type="nucleotide sequence ID" value="NZ_DAMCKI010000014.1"/>
</dbReference>
<dbReference type="OrthoDB" id="1263655at2"/>
<comment type="caution">
    <text evidence="1">The sequence shown here is derived from an EMBL/GenBank/DDBJ whole genome shotgun (WGS) entry which is preliminary data.</text>
</comment>
<reference evidence="1 2" key="1">
    <citation type="submission" date="2018-04" db="EMBL/GenBank/DDBJ databases">
        <title>Sphingobacterium sp. M46 Genome.</title>
        <authorList>
            <person name="Cheng J."/>
            <person name="Li Y."/>
        </authorList>
    </citation>
    <scope>NUCLEOTIDE SEQUENCE [LARGE SCALE GENOMIC DNA]</scope>
    <source>
        <strain evidence="1 2">M46</strain>
    </source>
</reference>
<proteinExistence type="predicted"/>
<keyword evidence="2" id="KW-1185">Reference proteome</keyword>
<dbReference type="EMBL" id="QCXX01000002">
    <property type="protein sequence ID" value="PUV24956.1"/>
    <property type="molecule type" value="Genomic_DNA"/>
</dbReference>
<evidence type="ECO:0000313" key="2">
    <source>
        <dbReference type="Proteomes" id="UP000250831"/>
    </source>
</evidence>
<protein>
    <submittedName>
        <fullName evidence="1">Uncharacterized protein</fullName>
    </submittedName>
</protein>
<sequence length="85" mass="10042">MEETIGQLDTSYKGQIFRITFKEKDFQVQLLKKSPTKDETALEVLLDGGLQTLVKKKERWSFLQNDLDQDLANHIWRAISLRYRL</sequence>
<gene>
    <name evidence="1" type="ORF">DCO56_08360</name>
</gene>